<dbReference type="SUPFAM" id="SSF56672">
    <property type="entry name" value="DNA/RNA polymerases"/>
    <property type="match status" value="1"/>
</dbReference>
<dbReference type="Pfam" id="PF13966">
    <property type="entry name" value="zf-RVT"/>
    <property type="match status" value="1"/>
</dbReference>
<feature type="domain" description="Reverse transcriptase" evidence="1">
    <location>
        <begin position="1"/>
        <end position="223"/>
    </location>
</feature>
<evidence type="ECO:0000259" key="1">
    <source>
        <dbReference type="PROSITE" id="PS50878"/>
    </source>
</evidence>
<dbReference type="GeneID" id="132800130"/>
<keyword evidence="2" id="KW-1185">Reference proteome</keyword>
<dbReference type="PANTHER" id="PTHR33116:SF86">
    <property type="entry name" value="REVERSE TRANSCRIPTASE DOMAIN-CONTAINING PROTEIN"/>
    <property type="match status" value="1"/>
</dbReference>
<dbReference type="RefSeq" id="XP_060669111.1">
    <property type="nucleotide sequence ID" value="XM_060813128.1"/>
</dbReference>
<evidence type="ECO:0000313" key="3">
    <source>
        <dbReference type="RefSeq" id="XP_060669111.1"/>
    </source>
</evidence>
<reference evidence="3" key="1">
    <citation type="submission" date="2025-08" db="UniProtKB">
        <authorList>
            <consortium name="RefSeq"/>
        </authorList>
    </citation>
    <scope>IDENTIFICATION</scope>
    <source>
        <tissue evidence="3">Seedling</tissue>
    </source>
</reference>
<sequence length="766" mass="87161">MVLVPKAKQVSTFNHLRLISLCNTVYKIFSKLLANRIRCVLDKIISPTQTAFVPGRWIGENSILVNEIIHSMNKKKKAHGLVGFKIDMMKAYDRVDWVELLLNGSVFSKLEMKKCLRQGDPLSPFLFIIYSKLLSRLFMKLENEGRIHGIKLDRSSPAITHLMFADDVLVFCRANPNEVKEVFECLNSYCKWTGQKVHIAKSAFEALKKMVEAKLQGWKAKLLSQAGKHTLVKSVVTAIPLYAMSVNNLPSNSCHDIEKMACHFIWNSRERGKSYIPISWNRICRLKAAGGLGIRRLKDMNQAMLSKLGWSLATYSSKAWVQALKAKYFAGSTFLRCKKKKGSSRSWNGILLARKLILNGLCYRVGKGNNINIWENPWVPNNPDFKPVPSSAEQTRAVEMVDSLKLMDGSWNMEKLQDMFDRNTVRNICKIPCSSHGLEDKLIWSGTSNGLFSVKSSFKMEFWKNLPPFPWWKHLWPSKIHERTKFFLWKLANKGLATASNLLDRNMMVVSQLCVHGCGCRETDSHLFFHYQVAKAIWFATPWSIKWDSLENLSLEEKLLVLTNPTGVLLVHSDDKEEFFLFQEAKFAANFCSGAHNMLHSRPARRTPPLQCIKINTDAAIRDGSSMVAVIARDQKGCLLKIKAVQCNSDIPEVAEVFGVLQGLLLAQVEGWNNLWCESNARMLVQSLNNPERHLSHWVAAGFIFDILRFLKDFQEVHFAWIPREENIVADFVCSWCLKHNISGFLSQSSLPSSFSAFVTQEECGV</sequence>
<gene>
    <name evidence="3" type="primary">LOC132800130</name>
</gene>
<dbReference type="InterPro" id="IPR044730">
    <property type="entry name" value="RNase_H-like_dom_plant"/>
</dbReference>
<dbReference type="Pfam" id="PF13456">
    <property type="entry name" value="RVT_3"/>
    <property type="match status" value="1"/>
</dbReference>
<proteinExistence type="predicted"/>
<evidence type="ECO:0000313" key="2">
    <source>
        <dbReference type="Proteomes" id="UP001652623"/>
    </source>
</evidence>
<dbReference type="PANTHER" id="PTHR33116">
    <property type="entry name" value="REVERSE TRANSCRIPTASE ZINC-BINDING DOMAIN-CONTAINING PROTEIN-RELATED-RELATED"/>
    <property type="match status" value="1"/>
</dbReference>
<dbReference type="InterPro" id="IPR043502">
    <property type="entry name" value="DNA/RNA_pol_sf"/>
</dbReference>
<accession>A0ABM3ZX95</accession>
<dbReference type="PROSITE" id="PS50878">
    <property type="entry name" value="RT_POL"/>
    <property type="match status" value="1"/>
</dbReference>
<dbReference type="Pfam" id="PF00078">
    <property type="entry name" value="RVT_1"/>
    <property type="match status" value="1"/>
</dbReference>
<name>A0ABM3ZX95_ZIZJJ</name>
<dbReference type="Gene3D" id="3.30.420.10">
    <property type="entry name" value="Ribonuclease H-like superfamily/Ribonuclease H"/>
    <property type="match status" value="1"/>
</dbReference>
<organism evidence="2 3">
    <name type="scientific">Ziziphus jujuba</name>
    <name type="common">Chinese jujube</name>
    <name type="synonym">Ziziphus sativa</name>
    <dbReference type="NCBI Taxonomy" id="326968"/>
    <lineage>
        <taxon>Eukaryota</taxon>
        <taxon>Viridiplantae</taxon>
        <taxon>Streptophyta</taxon>
        <taxon>Embryophyta</taxon>
        <taxon>Tracheophyta</taxon>
        <taxon>Spermatophyta</taxon>
        <taxon>Magnoliopsida</taxon>
        <taxon>eudicotyledons</taxon>
        <taxon>Gunneridae</taxon>
        <taxon>Pentapetalae</taxon>
        <taxon>rosids</taxon>
        <taxon>fabids</taxon>
        <taxon>Rosales</taxon>
        <taxon>Rhamnaceae</taxon>
        <taxon>Paliureae</taxon>
        <taxon>Ziziphus</taxon>
    </lineage>
</organism>
<protein>
    <submittedName>
        <fullName evidence="3">Uncharacterized protein LOC132800130</fullName>
    </submittedName>
</protein>
<dbReference type="InterPro" id="IPR000477">
    <property type="entry name" value="RT_dom"/>
</dbReference>
<dbReference type="InterPro" id="IPR012337">
    <property type="entry name" value="RNaseH-like_sf"/>
</dbReference>
<dbReference type="CDD" id="cd06222">
    <property type="entry name" value="RNase_H_like"/>
    <property type="match status" value="1"/>
</dbReference>
<dbReference type="CDD" id="cd01650">
    <property type="entry name" value="RT_nLTR_like"/>
    <property type="match status" value="1"/>
</dbReference>
<dbReference type="SUPFAM" id="SSF53098">
    <property type="entry name" value="Ribonuclease H-like"/>
    <property type="match status" value="1"/>
</dbReference>
<dbReference type="InterPro" id="IPR036397">
    <property type="entry name" value="RNaseH_sf"/>
</dbReference>
<dbReference type="InterPro" id="IPR002156">
    <property type="entry name" value="RNaseH_domain"/>
</dbReference>
<dbReference type="InterPro" id="IPR026960">
    <property type="entry name" value="RVT-Znf"/>
</dbReference>
<dbReference type="Proteomes" id="UP001652623">
    <property type="component" value="Chromosome 12"/>
</dbReference>